<dbReference type="Proteomes" id="UP000054359">
    <property type="component" value="Unassembled WGS sequence"/>
</dbReference>
<evidence type="ECO:0000256" key="1">
    <source>
        <dbReference type="SAM" id="Phobius"/>
    </source>
</evidence>
<keyword evidence="1" id="KW-1133">Transmembrane helix</keyword>
<proteinExistence type="predicted"/>
<keyword evidence="1" id="KW-0472">Membrane</keyword>
<accession>A0A087SV71</accession>
<keyword evidence="1" id="KW-0812">Transmembrane</keyword>
<dbReference type="AlphaFoldDB" id="A0A087SV71"/>
<sequence>MKIKVFASLAMDTILWDACLLLFIFVFIYDSPQLLKSEAKIQNTKSINKSDAIKYLLELEKRKYQMWKGANYGKDNFYTDLVVLQTTDSNSTFRIAKENQLSFIRKVFKDDDYYLFRHS</sequence>
<protein>
    <submittedName>
        <fullName evidence="2">Uncharacterized protein</fullName>
    </submittedName>
</protein>
<feature type="non-terminal residue" evidence="2">
    <location>
        <position position="119"/>
    </location>
</feature>
<organism evidence="2 3">
    <name type="scientific">Stegodyphus mimosarum</name>
    <name type="common">African social velvet spider</name>
    <dbReference type="NCBI Taxonomy" id="407821"/>
    <lineage>
        <taxon>Eukaryota</taxon>
        <taxon>Metazoa</taxon>
        <taxon>Ecdysozoa</taxon>
        <taxon>Arthropoda</taxon>
        <taxon>Chelicerata</taxon>
        <taxon>Arachnida</taxon>
        <taxon>Araneae</taxon>
        <taxon>Araneomorphae</taxon>
        <taxon>Entelegynae</taxon>
        <taxon>Eresoidea</taxon>
        <taxon>Eresidae</taxon>
        <taxon>Stegodyphus</taxon>
    </lineage>
</organism>
<name>A0A087SV71_STEMI</name>
<keyword evidence="3" id="KW-1185">Reference proteome</keyword>
<evidence type="ECO:0000313" key="3">
    <source>
        <dbReference type="Proteomes" id="UP000054359"/>
    </source>
</evidence>
<feature type="transmembrane region" description="Helical" evidence="1">
    <location>
        <begin position="6"/>
        <end position="29"/>
    </location>
</feature>
<reference evidence="2 3" key="1">
    <citation type="submission" date="2013-11" db="EMBL/GenBank/DDBJ databases">
        <title>Genome sequencing of Stegodyphus mimosarum.</title>
        <authorList>
            <person name="Bechsgaard J."/>
        </authorList>
    </citation>
    <scope>NUCLEOTIDE SEQUENCE [LARGE SCALE GENOMIC DNA]</scope>
</reference>
<gene>
    <name evidence="2" type="ORF">X975_00168</name>
</gene>
<dbReference type="EMBL" id="KK112118">
    <property type="protein sequence ID" value="KFM56760.1"/>
    <property type="molecule type" value="Genomic_DNA"/>
</dbReference>
<evidence type="ECO:0000313" key="2">
    <source>
        <dbReference type="EMBL" id="KFM56760.1"/>
    </source>
</evidence>